<feature type="compositionally biased region" description="Polar residues" evidence="1">
    <location>
        <begin position="113"/>
        <end position="125"/>
    </location>
</feature>
<organism evidence="2 3">
    <name type="scientific">Sporormia fimetaria CBS 119925</name>
    <dbReference type="NCBI Taxonomy" id="1340428"/>
    <lineage>
        <taxon>Eukaryota</taxon>
        <taxon>Fungi</taxon>
        <taxon>Dikarya</taxon>
        <taxon>Ascomycota</taxon>
        <taxon>Pezizomycotina</taxon>
        <taxon>Dothideomycetes</taxon>
        <taxon>Pleosporomycetidae</taxon>
        <taxon>Pleosporales</taxon>
        <taxon>Sporormiaceae</taxon>
        <taxon>Sporormia</taxon>
    </lineage>
</organism>
<keyword evidence="3" id="KW-1185">Reference proteome</keyword>
<accession>A0A6A6VFV2</accession>
<feature type="compositionally biased region" description="Gly residues" evidence="1">
    <location>
        <begin position="359"/>
        <end position="369"/>
    </location>
</feature>
<protein>
    <submittedName>
        <fullName evidence="2">Uncharacterized protein</fullName>
    </submittedName>
</protein>
<evidence type="ECO:0000313" key="2">
    <source>
        <dbReference type="EMBL" id="KAF2749113.1"/>
    </source>
</evidence>
<feature type="region of interest" description="Disordered" evidence="1">
    <location>
        <begin position="352"/>
        <end position="423"/>
    </location>
</feature>
<reference evidence="2" key="1">
    <citation type="journal article" date="2020" name="Stud. Mycol.">
        <title>101 Dothideomycetes genomes: a test case for predicting lifestyles and emergence of pathogens.</title>
        <authorList>
            <person name="Haridas S."/>
            <person name="Albert R."/>
            <person name="Binder M."/>
            <person name="Bloem J."/>
            <person name="Labutti K."/>
            <person name="Salamov A."/>
            <person name="Andreopoulos B."/>
            <person name="Baker S."/>
            <person name="Barry K."/>
            <person name="Bills G."/>
            <person name="Bluhm B."/>
            <person name="Cannon C."/>
            <person name="Castanera R."/>
            <person name="Culley D."/>
            <person name="Daum C."/>
            <person name="Ezra D."/>
            <person name="Gonzalez J."/>
            <person name="Henrissat B."/>
            <person name="Kuo A."/>
            <person name="Liang C."/>
            <person name="Lipzen A."/>
            <person name="Lutzoni F."/>
            <person name="Magnuson J."/>
            <person name="Mondo S."/>
            <person name="Nolan M."/>
            <person name="Ohm R."/>
            <person name="Pangilinan J."/>
            <person name="Park H.-J."/>
            <person name="Ramirez L."/>
            <person name="Alfaro M."/>
            <person name="Sun H."/>
            <person name="Tritt A."/>
            <person name="Yoshinaga Y."/>
            <person name="Zwiers L.-H."/>
            <person name="Turgeon B."/>
            <person name="Goodwin S."/>
            <person name="Spatafora J."/>
            <person name="Crous P."/>
            <person name="Grigoriev I."/>
        </authorList>
    </citation>
    <scope>NUCLEOTIDE SEQUENCE</scope>
    <source>
        <strain evidence="2">CBS 119925</strain>
    </source>
</reference>
<gene>
    <name evidence="2" type="ORF">M011DRAFT_325966</name>
</gene>
<dbReference type="EMBL" id="MU006567">
    <property type="protein sequence ID" value="KAF2749113.1"/>
    <property type="molecule type" value="Genomic_DNA"/>
</dbReference>
<sequence length="677" mass="68935">MFVVSFVPSSSVFGNHIMSAKLPPPRRRRGDAAIPLLLRTAFVTALCLQSATALPQAVPTVRWPINGTTTAHPIVSSQQNLIPSPSPRSETEQGLRPSQASEGLIQSFGPGLIQSQPPGLINSQPPGLIGSRPPAFISSQPPLLISSQPPIIPSQTPRVISSQSPSSFQQHEPVPTSNGLGVIPSRAPSGPGNSISGPSGWIGSQTGLFPSFTGRYTNTTVGYNVSVTLTPTLSTEEPLKPIPAPTTASGDPDGHHEVPQEDFHTTGYCPGCSPIIEVTATGFEDEYTPPTPAPNRPSTPLVRPGISTPIADHAGPSPVTPPKITITAGPSQVIISKEPTGGNLVIAPITVDVPSGGNVNVGGSRGPVSGGSPNNNGGNPSNGGSPNRNPDGSENNDIGFGNPNRGGNPGNDLGPPDRNGVPVTVIGNPTTLMPGQTVTVDNTPIVMHTTAGRTEIVVDGTQTLTLPPTTPEHLQGAITKGPILAPITVGTATITANPSSQYIIDGQTLGPGGPALTISGTTISLLPSATAVVIDGKTTSLTHLYGAVFTTVISPLLTLNDQVYTANRAGYYVLAPGTTLVPGGPAITVSGTVVSLLPEGTAAVIQGSTSFMQPMTTVVTLTRGGPGFADDEAGMMTSQVRPLGPLQTSKTGAAAGRVRLGVSATGLVLLGGLLGWL</sequence>
<feature type="compositionally biased region" description="Low complexity" evidence="1">
    <location>
        <begin position="137"/>
        <end position="155"/>
    </location>
</feature>
<feature type="region of interest" description="Disordered" evidence="1">
    <location>
        <begin position="74"/>
        <end position="176"/>
    </location>
</feature>
<dbReference type="OrthoDB" id="3642826at2759"/>
<feature type="compositionally biased region" description="Polar residues" evidence="1">
    <location>
        <begin position="74"/>
        <end position="83"/>
    </location>
</feature>
<evidence type="ECO:0000256" key="1">
    <source>
        <dbReference type="SAM" id="MobiDB-lite"/>
    </source>
</evidence>
<feature type="compositionally biased region" description="Low complexity" evidence="1">
    <location>
        <begin position="401"/>
        <end position="420"/>
    </location>
</feature>
<feature type="compositionally biased region" description="Polar residues" evidence="1">
    <location>
        <begin position="156"/>
        <end position="176"/>
    </location>
</feature>
<dbReference type="Proteomes" id="UP000799440">
    <property type="component" value="Unassembled WGS sequence"/>
</dbReference>
<feature type="region of interest" description="Disordered" evidence="1">
    <location>
        <begin position="234"/>
        <end position="257"/>
    </location>
</feature>
<name>A0A6A6VFV2_9PLEO</name>
<dbReference type="AlphaFoldDB" id="A0A6A6VFV2"/>
<evidence type="ECO:0000313" key="3">
    <source>
        <dbReference type="Proteomes" id="UP000799440"/>
    </source>
</evidence>
<proteinExistence type="predicted"/>
<feature type="compositionally biased region" description="Low complexity" evidence="1">
    <location>
        <begin position="370"/>
        <end position="393"/>
    </location>
</feature>